<dbReference type="EMBL" id="JBHSVR010000001">
    <property type="protein sequence ID" value="MFC6634236.1"/>
    <property type="molecule type" value="Genomic_DNA"/>
</dbReference>
<evidence type="ECO:0000313" key="1">
    <source>
        <dbReference type="EMBL" id="MFC6634236.1"/>
    </source>
</evidence>
<organism evidence="1 2">
    <name type="scientific">Microbulbifer taiwanensis</name>
    <dbReference type="NCBI Taxonomy" id="986746"/>
    <lineage>
        <taxon>Bacteria</taxon>
        <taxon>Pseudomonadati</taxon>
        <taxon>Pseudomonadota</taxon>
        <taxon>Gammaproteobacteria</taxon>
        <taxon>Cellvibrionales</taxon>
        <taxon>Microbulbiferaceae</taxon>
        <taxon>Microbulbifer</taxon>
    </lineage>
</organism>
<proteinExistence type="predicted"/>
<comment type="caution">
    <text evidence="1">The sequence shown here is derived from an EMBL/GenBank/DDBJ whole genome shotgun (WGS) entry which is preliminary data.</text>
</comment>
<keyword evidence="2" id="KW-1185">Reference proteome</keyword>
<reference evidence="2" key="1">
    <citation type="journal article" date="2019" name="Int. J. Syst. Evol. Microbiol.">
        <title>The Global Catalogue of Microorganisms (GCM) 10K type strain sequencing project: providing services to taxonomists for standard genome sequencing and annotation.</title>
        <authorList>
            <consortium name="The Broad Institute Genomics Platform"/>
            <consortium name="The Broad Institute Genome Sequencing Center for Infectious Disease"/>
            <person name="Wu L."/>
            <person name="Ma J."/>
        </authorList>
    </citation>
    <scope>NUCLEOTIDE SEQUENCE [LARGE SCALE GENOMIC DNA]</scope>
    <source>
        <strain evidence="2">CGMCC 1.13718</strain>
    </source>
</reference>
<evidence type="ECO:0000313" key="2">
    <source>
        <dbReference type="Proteomes" id="UP001596425"/>
    </source>
</evidence>
<accession>A0ABW1YNK4</accession>
<name>A0ABW1YNK4_9GAMM</name>
<protein>
    <submittedName>
        <fullName evidence="1">Uncharacterized protein</fullName>
    </submittedName>
</protein>
<gene>
    <name evidence="1" type="ORF">ACFQBM_13130</name>
</gene>
<dbReference type="RefSeq" id="WP_193189822.1">
    <property type="nucleotide sequence ID" value="NZ_JACZFR010000009.1"/>
</dbReference>
<dbReference type="Proteomes" id="UP001596425">
    <property type="component" value="Unassembled WGS sequence"/>
</dbReference>
<sequence length="145" mass="15928">MPARTLPALSCGCATGQQLFSWLEQYDLQPCQPADQQCLAGLLLSLTDEVARWRAPAGRRLAMLELLREYTLACVKAMGIQRSVLATAQTAELRKTVLAAVRLLQQLGIAFACVAGQHRKVLAWPCCRVKSIRAACSAGWTAWRE</sequence>